<gene>
    <name evidence="3" type="ORF">BS50DRAFT_625025</name>
</gene>
<organism evidence="3 4">
    <name type="scientific">Corynespora cassiicola Philippines</name>
    <dbReference type="NCBI Taxonomy" id="1448308"/>
    <lineage>
        <taxon>Eukaryota</taxon>
        <taxon>Fungi</taxon>
        <taxon>Dikarya</taxon>
        <taxon>Ascomycota</taxon>
        <taxon>Pezizomycotina</taxon>
        <taxon>Dothideomycetes</taxon>
        <taxon>Pleosporomycetidae</taxon>
        <taxon>Pleosporales</taxon>
        <taxon>Corynesporascaceae</taxon>
        <taxon>Corynespora</taxon>
    </lineage>
</organism>
<evidence type="ECO:0000256" key="2">
    <source>
        <dbReference type="SAM" id="SignalP"/>
    </source>
</evidence>
<keyword evidence="4" id="KW-1185">Reference proteome</keyword>
<evidence type="ECO:0000256" key="1">
    <source>
        <dbReference type="SAM" id="MobiDB-lite"/>
    </source>
</evidence>
<keyword evidence="2" id="KW-0732">Signal</keyword>
<feature type="region of interest" description="Disordered" evidence="1">
    <location>
        <begin position="342"/>
        <end position="441"/>
    </location>
</feature>
<accession>A0A2T2N852</accession>
<protein>
    <submittedName>
        <fullName evidence="3">Uncharacterized protein</fullName>
    </submittedName>
</protein>
<feature type="non-terminal residue" evidence="3">
    <location>
        <position position="1"/>
    </location>
</feature>
<name>A0A2T2N852_CORCC</name>
<feature type="signal peptide" evidence="2">
    <location>
        <begin position="1"/>
        <end position="24"/>
    </location>
</feature>
<evidence type="ECO:0000313" key="4">
    <source>
        <dbReference type="Proteomes" id="UP000240883"/>
    </source>
</evidence>
<evidence type="ECO:0000313" key="3">
    <source>
        <dbReference type="EMBL" id="PSN61589.1"/>
    </source>
</evidence>
<feature type="region of interest" description="Disordered" evidence="1">
    <location>
        <begin position="162"/>
        <end position="215"/>
    </location>
</feature>
<dbReference type="EMBL" id="KZ678143">
    <property type="protein sequence ID" value="PSN61589.1"/>
    <property type="molecule type" value="Genomic_DNA"/>
</dbReference>
<feature type="region of interest" description="Disordered" evidence="1">
    <location>
        <begin position="278"/>
        <end position="304"/>
    </location>
</feature>
<feature type="compositionally biased region" description="Polar residues" evidence="1">
    <location>
        <begin position="361"/>
        <end position="374"/>
    </location>
</feature>
<sequence>MVPVVLSVAVKSIWLSLSTPACSGNTNGAFISTLVPLLSTDVLWQLTFFLKSHCPIVSFHRSLLSARSLVPDRVHRTQSSQQNGSYPPKMPHSDFDDVQARLITLYETLLSVPEMDTNYNEQTIRLRQLYDTGIALCKRRMGSAADIEQMIDREAAKIRDEVVTPSDANSTSFMIHEDPEKGWEDAGDNGGSGDDDGDDNEGVSDSDSENDTFGRVAADLREALEGYREEYSQDTDTPDYREITATLENAIIEANAPLINQTPRGLWREVEERVVASAQRQRQRMDGSAGEEPVAGELPEDEDPRAIRDHIRRNSPSILCDLLTIEQDKRVRPNDYDPLLLTPTFQTAPSSPAFPPPLTSPLGTATLAATSHQTQDVDDQEESWNEQSQANVEDSPLPPQAPAPTEDASTQSQQRDRDASRRGGFFPSRLPLPTRRSRSVQ</sequence>
<feature type="chain" id="PRO_5015479398" evidence="2">
    <location>
        <begin position="25"/>
        <end position="441"/>
    </location>
</feature>
<proteinExistence type="predicted"/>
<feature type="compositionally biased region" description="Acidic residues" evidence="1">
    <location>
        <begin position="193"/>
        <end position="210"/>
    </location>
</feature>
<dbReference type="AlphaFoldDB" id="A0A2T2N852"/>
<feature type="compositionally biased region" description="Basic and acidic residues" evidence="1">
    <location>
        <begin position="175"/>
        <end position="184"/>
    </location>
</feature>
<reference evidence="3 4" key="1">
    <citation type="journal article" date="2018" name="Front. Microbiol.">
        <title>Genome-Wide Analysis of Corynespora cassiicola Leaf Fall Disease Putative Effectors.</title>
        <authorList>
            <person name="Lopez D."/>
            <person name="Ribeiro S."/>
            <person name="Label P."/>
            <person name="Fumanal B."/>
            <person name="Venisse J.S."/>
            <person name="Kohler A."/>
            <person name="de Oliveira R.R."/>
            <person name="Labutti K."/>
            <person name="Lipzen A."/>
            <person name="Lail K."/>
            <person name="Bauer D."/>
            <person name="Ohm R.A."/>
            <person name="Barry K.W."/>
            <person name="Spatafora J."/>
            <person name="Grigoriev I.V."/>
            <person name="Martin F.M."/>
            <person name="Pujade-Renaud V."/>
        </authorList>
    </citation>
    <scope>NUCLEOTIDE SEQUENCE [LARGE SCALE GENOMIC DNA]</scope>
    <source>
        <strain evidence="3 4">Philippines</strain>
    </source>
</reference>
<dbReference type="Proteomes" id="UP000240883">
    <property type="component" value="Unassembled WGS sequence"/>
</dbReference>